<feature type="compositionally biased region" description="Polar residues" evidence="1">
    <location>
        <begin position="48"/>
        <end position="59"/>
    </location>
</feature>
<protein>
    <submittedName>
        <fullName evidence="2">Uncharacterized protein</fullName>
    </submittedName>
</protein>
<evidence type="ECO:0000256" key="1">
    <source>
        <dbReference type="SAM" id="MobiDB-lite"/>
    </source>
</evidence>
<sequence>MDLDNPGVWILILVKPYREERALRKAAKAGSGAGSILPSALAVPITEAVSSPAPSSTDTDLSHTVPPSPATPACQPLGIASPSDPASPTPGHEGGPGLSVGDAPAASAAPPDVPIASDPSVDIREGESSTATDDTPLLGISGPSLQQQTLDYVMGGATPEHWLEYDEGLDDEFPETEDELEVYADRS</sequence>
<feature type="compositionally biased region" description="Low complexity" evidence="1">
    <location>
        <begin position="99"/>
        <end position="120"/>
    </location>
</feature>
<feature type="region of interest" description="Disordered" evidence="1">
    <location>
        <begin position="48"/>
        <end position="143"/>
    </location>
</feature>
<dbReference type="EMBL" id="KL198036">
    <property type="protein sequence ID" value="KDQ14718.1"/>
    <property type="molecule type" value="Genomic_DNA"/>
</dbReference>
<dbReference type="Proteomes" id="UP000027195">
    <property type="component" value="Unassembled WGS sequence"/>
</dbReference>
<proteinExistence type="predicted"/>
<name>A0A067MFY4_BOTB1</name>
<dbReference type="InParanoid" id="A0A067MFY4"/>
<keyword evidence="3" id="KW-1185">Reference proteome</keyword>
<evidence type="ECO:0000313" key="2">
    <source>
        <dbReference type="EMBL" id="KDQ14718.1"/>
    </source>
</evidence>
<accession>A0A067MFY4</accession>
<reference evidence="3" key="1">
    <citation type="journal article" date="2014" name="Proc. Natl. Acad. Sci. U.S.A.">
        <title>Extensive sampling of basidiomycete genomes demonstrates inadequacy of the white-rot/brown-rot paradigm for wood decay fungi.</title>
        <authorList>
            <person name="Riley R."/>
            <person name="Salamov A.A."/>
            <person name="Brown D.W."/>
            <person name="Nagy L.G."/>
            <person name="Floudas D."/>
            <person name="Held B.W."/>
            <person name="Levasseur A."/>
            <person name="Lombard V."/>
            <person name="Morin E."/>
            <person name="Otillar R."/>
            <person name="Lindquist E.A."/>
            <person name="Sun H."/>
            <person name="LaButti K.M."/>
            <person name="Schmutz J."/>
            <person name="Jabbour D."/>
            <person name="Luo H."/>
            <person name="Baker S.E."/>
            <person name="Pisabarro A.G."/>
            <person name="Walton J.D."/>
            <person name="Blanchette R.A."/>
            <person name="Henrissat B."/>
            <person name="Martin F."/>
            <person name="Cullen D."/>
            <person name="Hibbett D.S."/>
            <person name="Grigoriev I.V."/>
        </authorList>
    </citation>
    <scope>NUCLEOTIDE SEQUENCE [LARGE SCALE GENOMIC DNA]</scope>
    <source>
        <strain evidence="3">FD-172 SS1</strain>
    </source>
</reference>
<evidence type="ECO:0000313" key="3">
    <source>
        <dbReference type="Proteomes" id="UP000027195"/>
    </source>
</evidence>
<gene>
    <name evidence="2" type="ORF">BOTBODRAFT_174559</name>
</gene>
<organism evidence="2 3">
    <name type="scientific">Botryobasidium botryosum (strain FD-172 SS1)</name>
    <dbReference type="NCBI Taxonomy" id="930990"/>
    <lineage>
        <taxon>Eukaryota</taxon>
        <taxon>Fungi</taxon>
        <taxon>Dikarya</taxon>
        <taxon>Basidiomycota</taxon>
        <taxon>Agaricomycotina</taxon>
        <taxon>Agaricomycetes</taxon>
        <taxon>Cantharellales</taxon>
        <taxon>Botryobasidiaceae</taxon>
        <taxon>Botryobasidium</taxon>
    </lineage>
</organism>
<dbReference type="HOGENOM" id="CLU_1447440_0_0_1"/>
<dbReference type="AlphaFoldDB" id="A0A067MFY4"/>